<name>A0AAQ3WZN7_PASNO</name>
<protein>
    <submittedName>
        <fullName evidence="1">Uncharacterized protein</fullName>
    </submittedName>
</protein>
<evidence type="ECO:0000313" key="1">
    <source>
        <dbReference type="EMBL" id="WVZ79346.1"/>
    </source>
</evidence>
<reference evidence="1 2" key="1">
    <citation type="submission" date="2024-02" db="EMBL/GenBank/DDBJ databases">
        <title>High-quality chromosome-scale genome assembly of Pensacola bahiagrass (Paspalum notatum Flugge var. saurae).</title>
        <authorList>
            <person name="Vega J.M."/>
            <person name="Podio M."/>
            <person name="Orjuela J."/>
            <person name="Siena L.A."/>
            <person name="Pessino S.C."/>
            <person name="Combes M.C."/>
            <person name="Mariac C."/>
            <person name="Albertini E."/>
            <person name="Pupilli F."/>
            <person name="Ortiz J.P.A."/>
            <person name="Leblanc O."/>
        </authorList>
    </citation>
    <scope>NUCLEOTIDE SEQUENCE [LARGE SCALE GENOMIC DNA]</scope>
    <source>
        <strain evidence="1">R1</strain>
        <tissue evidence="1">Leaf</tissue>
    </source>
</reference>
<keyword evidence="2" id="KW-1185">Reference proteome</keyword>
<evidence type="ECO:0000313" key="2">
    <source>
        <dbReference type="Proteomes" id="UP001341281"/>
    </source>
</evidence>
<dbReference type="EMBL" id="CP144750">
    <property type="protein sequence ID" value="WVZ79346.1"/>
    <property type="molecule type" value="Genomic_DNA"/>
</dbReference>
<proteinExistence type="predicted"/>
<accession>A0AAQ3WZN7</accession>
<dbReference type="Proteomes" id="UP001341281">
    <property type="component" value="Chromosome 06"/>
</dbReference>
<organism evidence="1 2">
    <name type="scientific">Paspalum notatum var. saurae</name>
    <dbReference type="NCBI Taxonomy" id="547442"/>
    <lineage>
        <taxon>Eukaryota</taxon>
        <taxon>Viridiplantae</taxon>
        <taxon>Streptophyta</taxon>
        <taxon>Embryophyta</taxon>
        <taxon>Tracheophyta</taxon>
        <taxon>Spermatophyta</taxon>
        <taxon>Magnoliopsida</taxon>
        <taxon>Liliopsida</taxon>
        <taxon>Poales</taxon>
        <taxon>Poaceae</taxon>
        <taxon>PACMAD clade</taxon>
        <taxon>Panicoideae</taxon>
        <taxon>Andropogonodae</taxon>
        <taxon>Paspaleae</taxon>
        <taxon>Paspalinae</taxon>
        <taxon>Paspalum</taxon>
    </lineage>
</organism>
<dbReference type="AlphaFoldDB" id="A0AAQ3WZN7"/>
<gene>
    <name evidence="1" type="ORF">U9M48_026937</name>
</gene>
<sequence length="78" mass="9232">MLFMSEEEFVVVTPEHKLLHYDMDGTLRESFRVDGRRLKITPYTLKESLVRHAFFEIQGNVDDDREDDDDPPPFFKGL</sequence>